<name>A0AAN9EUC5_CLITE</name>
<proteinExistence type="inferred from homology"/>
<dbReference type="SUPFAM" id="SSF64005">
    <property type="entry name" value="Undecaprenyl diphosphate synthase"/>
    <property type="match status" value="2"/>
</dbReference>
<protein>
    <recommendedName>
        <fullName evidence="3">Alkyl transferase</fullName>
        <ecNumber evidence="3">2.5.1.-</ecNumber>
    </recommendedName>
</protein>
<keyword evidence="5" id="KW-1185">Reference proteome</keyword>
<evidence type="ECO:0000256" key="1">
    <source>
        <dbReference type="ARBA" id="ARBA00005432"/>
    </source>
</evidence>
<dbReference type="EMBL" id="JAYKXN010000008">
    <property type="protein sequence ID" value="KAK7262760.1"/>
    <property type="molecule type" value="Genomic_DNA"/>
</dbReference>
<evidence type="ECO:0000313" key="4">
    <source>
        <dbReference type="EMBL" id="KAK7262760.1"/>
    </source>
</evidence>
<dbReference type="PANTHER" id="PTHR10291:SF43">
    <property type="entry name" value="DEHYDRODOLICHYL DIPHOSPHATE SYNTHASE COMPLEX SUBUNIT DHDDS"/>
    <property type="match status" value="1"/>
</dbReference>
<sequence>MQKSTREITSHLFGGLCCYLRRCMFSILSVGPVPNHISFIMDGNRRYAKKRNLEEGEGHKAGFAALMSILRYCYELGVKYVSVYAFSIDNFKRKPKEVQSLMEMMREKVEEMLQQESIINEYGIRLHFIGNLQLLSEPVRLALEKAMRVTADNNQRVLLICIAYTSTHEIVHAVQECHKEKWNGVQATKDSKITNGAFARTDKGLKGNGFDMHFQDPCKEYLNVTKACSNVTEGVEGAGEQSGLYEHDVEKHGGNYSEAEITSCNGLVGMTENIEYKQGEVPPIKLVDIEKHMYMSVAPEPDILIRTSGEARLSNFLLWQTGTCPLYAPTALWPEIGLKHLVWAVLNFQRHHFYLEKKKKQF</sequence>
<dbReference type="HAMAP" id="MF_01139">
    <property type="entry name" value="ISPT"/>
    <property type="match status" value="1"/>
</dbReference>
<dbReference type="CDD" id="cd00475">
    <property type="entry name" value="Cis_IPPS"/>
    <property type="match status" value="1"/>
</dbReference>
<keyword evidence="2 3" id="KW-0808">Transferase</keyword>
<accession>A0AAN9EUC5</accession>
<dbReference type="NCBIfam" id="TIGR00055">
    <property type="entry name" value="uppS"/>
    <property type="match status" value="1"/>
</dbReference>
<dbReference type="GO" id="GO:0016094">
    <property type="term" value="P:polyprenol biosynthetic process"/>
    <property type="evidence" value="ECO:0007669"/>
    <property type="project" value="TreeGrafter"/>
</dbReference>
<gene>
    <name evidence="4" type="ORF">RJT34_30340</name>
</gene>
<dbReference type="InterPro" id="IPR036424">
    <property type="entry name" value="UPP_synth-like_sf"/>
</dbReference>
<dbReference type="GO" id="GO:0005783">
    <property type="term" value="C:endoplasmic reticulum"/>
    <property type="evidence" value="ECO:0007669"/>
    <property type="project" value="TreeGrafter"/>
</dbReference>
<organism evidence="4 5">
    <name type="scientific">Clitoria ternatea</name>
    <name type="common">Butterfly pea</name>
    <dbReference type="NCBI Taxonomy" id="43366"/>
    <lineage>
        <taxon>Eukaryota</taxon>
        <taxon>Viridiplantae</taxon>
        <taxon>Streptophyta</taxon>
        <taxon>Embryophyta</taxon>
        <taxon>Tracheophyta</taxon>
        <taxon>Spermatophyta</taxon>
        <taxon>Magnoliopsida</taxon>
        <taxon>eudicotyledons</taxon>
        <taxon>Gunneridae</taxon>
        <taxon>Pentapetalae</taxon>
        <taxon>rosids</taxon>
        <taxon>fabids</taxon>
        <taxon>Fabales</taxon>
        <taxon>Fabaceae</taxon>
        <taxon>Papilionoideae</taxon>
        <taxon>50 kb inversion clade</taxon>
        <taxon>NPAAA clade</taxon>
        <taxon>indigoferoid/millettioid clade</taxon>
        <taxon>Phaseoleae</taxon>
        <taxon>Clitoria</taxon>
    </lineage>
</organism>
<evidence type="ECO:0000256" key="3">
    <source>
        <dbReference type="RuleBase" id="RU363018"/>
    </source>
</evidence>
<dbReference type="Pfam" id="PF01255">
    <property type="entry name" value="Prenyltransf"/>
    <property type="match status" value="2"/>
</dbReference>
<dbReference type="PANTHER" id="PTHR10291">
    <property type="entry name" value="DEHYDRODOLICHYL DIPHOSPHATE SYNTHASE FAMILY MEMBER"/>
    <property type="match status" value="1"/>
</dbReference>
<evidence type="ECO:0000256" key="2">
    <source>
        <dbReference type="ARBA" id="ARBA00022679"/>
    </source>
</evidence>
<dbReference type="Proteomes" id="UP001359559">
    <property type="component" value="Unassembled WGS sequence"/>
</dbReference>
<dbReference type="EC" id="2.5.1.-" evidence="3"/>
<dbReference type="InterPro" id="IPR018520">
    <property type="entry name" value="UPP_synth-like_CS"/>
</dbReference>
<dbReference type="PROSITE" id="PS01066">
    <property type="entry name" value="UPP_SYNTHASE"/>
    <property type="match status" value="1"/>
</dbReference>
<dbReference type="AlphaFoldDB" id="A0AAN9EUC5"/>
<reference evidence="4 5" key="1">
    <citation type="submission" date="2024-01" db="EMBL/GenBank/DDBJ databases">
        <title>The genomes of 5 underutilized Papilionoideae crops provide insights into root nodulation and disease resistance.</title>
        <authorList>
            <person name="Yuan L."/>
        </authorList>
    </citation>
    <scope>NUCLEOTIDE SEQUENCE [LARGE SCALE GENOMIC DNA]</scope>
    <source>
        <strain evidence="4">LY-2023</strain>
        <tissue evidence="4">Leaf</tissue>
    </source>
</reference>
<dbReference type="InterPro" id="IPR001441">
    <property type="entry name" value="UPP_synth-like"/>
</dbReference>
<dbReference type="GO" id="GO:0045547">
    <property type="term" value="F:ditrans,polycis-polyprenyl diphosphate synthase [(2E,6E)-farnesyl diphosphate specific] activity"/>
    <property type="evidence" value="ECO:0007669"/>
    <property type="project" value="TreeGrafter"/>
</dbReference>
<dbReference type="Gene3D" id="3.40.1180.10">
    <property type="entry name" value="Decaprenyl diphosphate synthase-like"/>
    <property type="match status" value="1"/>
</dbReference>
<comment type="similarity">
    <text evidence="1 3">Belongs to the UPP synthase family.</text>
</comment>
<comment type="caution">
    <text evidence="4">The sequence shown here is derived from an EMBL/GenBank/DDBJ whole genome shotgun (WGS) entry which is preliminary data.</text>
</comment>
<evidence type="ECO:0000313" key="5">
    <source>
        <dbReference type="Proteomes" id="UP001359559"/>
    </source>
</evidence>